<keyword evidence="1" id="KW-0175">Coiled coil</keyword>
<organism evidence="3 4">
    <name type="scientific">Lishizhenia tianjinensis</name>
    <dbReference type="NCBI Taxonomy" id="477690"/>
    <lineage>
        <taxon>Bacteria</taxon>
        <taxon>Pseudomonadati</taxon>
        <taxon>Bacteroidota</taxon>
        <taxon>Flavobacteriia</taxon>
        <taxon>Flavobacteriales</taxon>
        <taxon>Crocinitomicaceae</taxon>
        <taxon>Lishizhenia</taxon>
    </lineage>
</organism>
<dbReference type="OrthoDB" id="9797736at2"/>
<dbReference type="InterPro" id="IPR002491">
    <property type="entry name" value="ABC_transptr_periplasmic_BD"/>
</dbReference>
<dbReference type="RefSeq" id="WP_090246213.1">
    <property type="nucleotide sequence ID" value="NZ_FPAS01000001.1"/>
</dbReference>
<reference evidence="3 4" key="1">
    <citation type="submission" date="2016-10" db="EMBL/GenBank/DDBJ databases">
        <authorList>
            <person name="de Groot N.N."/>
        </authorList>
    </citation>
    <scope>NUCLEOTIDE SEQUENCE [LARGE SCALE GENOMIC DNA]</scope>
    <source>
        <strain evidence="3 4">CGMCC 1.7005</strain>
    </source>
</reference>
<dbReference type="Proteomes" id="UP000236454">
    <property type="component" value="Unassembled WGS sequence"/>
</dbReference>
<dbReference type="EMBL" id="FPAS01000001">
    <property type="protein sequence ID" value="SFT44908.1"/>
    <property type="molecule type" value="Genomic_DNA"/>
</dbReference>
<dbReference type="STRING" id="477690.SAMN05216474_0628"/>
<dbReference type="Pfam" id="PF01497">
    <property type="entry name" value="Peripla_BP_2"/>
    <property type="match status" value="1"/>
</dbReference>
<name>A0A1I6Y318_9FLAO</name>
<dbReference type="PANTHER" id="PTHR30535">
    <property type="entry name" value="VITAMIN B12-BINDING PROTEIN"/>
    <property type="match status" value="1"/>
</dbReference>
<dbReference type="Gene3D" id="3.40.50.1980">
    <property type="entry name" value="Nitrogenase molybdenum iron protein domain"/>
    <property type="match status" value="2"/>
</dbReference>
<keyword evidence="4" id="KW-1185">Reference proteome</keyword>
<evidence type="ECO:0000313" key="4">
    <source>
        <dbReference type="Proteomes" id="UP000236454"/>
    </source>
</evidence>
<dbReference type="PROSITE" id="PS50983">
    <property type="entry name" value="FE_B12_PBP"/>
    <property type="match status" value="1"/>
</dbReference>
<proteinExistence type="predicted"/>
<dbReference type="PANTHER" id="PTHR30535:SF4">
    <property type="entry name" value="HEMIN-BINDING PERIPLASMIC PROTEIN HMUT"/>
    <property type="match status" value="1"/>
</dbReference>
<evidence type="ECO:0000256" key="1">
    <source>
        <dbReference type="SAM" id="Coils"/>
    </source>
</evidence>
<dbReference type="PROSITE" id="PS51257">
    <property type="entry name" value="PROKAR_LIPOPROTEIN"/>
    <property type="match status" value="1"/>
</dbReference>
<dbReference type="SUPFAM" id="SSF53807">
    <property type="entry name" value="Helical backbone' metal receptor"/>
    <property type="match status" value="1"/>
</dbReference>
<feature type="domain" description="Fe/B12 periplasmic-binding" evidence="2">
    <location>
        <begin position="43"/>
        <end position="285"/>
    </location>
</feature>
<gene>
    <name evidence="3" type="ORF">SAMN05216474_0628</name>
</gene>
<dbReference type="InterPro" id="IPR050902">
    <property type="entry name" value="ABC_Transporter_SBP"/>
</dbReference>
<evidence type="ECO:0000259" key="2">
    <source>
        <dbReference type="PROSITE" id="PS50983"/>
    </source>
</evidence>
<dbReference type="AlphaFoldDB" id="A0A1I6Y318"/>
<accession>A0A1I6Y318</accession>
<sequence>MKKIITLCSLALLFACSTDNRSEEISNTNAEQLSSEVEQQEQRIISLNGTATEILLGLGIKQELVGVDVTSANYSQAQNLGHTSRMAVEPILNLNPTLLIYKTGELNAQLIQQLQEMKVELLELKPEYTVNSVNAIVDQIANAVGKQEEATALKLEENFAHRFQLEKAPKVVFIYARGPGAMQMAGAGTAETKIIQMAGGVNPFDFEQYRPVTAEALVKANPDFVLMYNSGFKSLEQANGLKAIPGIMETTAGKNNALITMDANILHNFSISLPKAVEELHNAIQ</sequence>
<feature type="coiled-coil region" evidence="1">
    <location>
        <begin position="23"/>
        <end position="50"/>
    </location>
</feature>
<evidence type="ECO:0000313" key="3">
    <source>
        <dbReference type="EMBL" id="SFT44908.1"/>
    </source>
</evidence>
<protein>
    <submittedName>
        <fullName evidence="3">Iron complex transport system substrate-binding protein</fullName>
    </submittedName>
</protein>